<dbReference type="PRINTS" id="PR00952">
    <property type="entry name" value="TYPE3IMQPROT"/>
</dbReference>
<dbReference type="GO" id="GO:0044780">
    <property type="term" value="P:bacterial-type flagellum assembly"/>
    <property type="evidence" value="ECO:0007669"/>
    <property type="project" value="InterPro"/>
</dbReference>
<dbReference type="PIRSF" id="PIRSF004669">
    <property type="entry name" value="FliQ"/>
    <property type="match status" value="1"/>
</dbReference>
<dbReference type="PANTHER" id="PTHR34040">
    <property type="entry name" value="FLAGELLAR BIOSYNTHETIC PROTEIN FLIQ"/>
    <property type="match status" value="1"/>
</dbReference>
<evidence type="ECO:0000256" key="5">
    <source>
        <dbReference type="ARBA" id="ARBA00022692"/>
    </source>
</evidence>
<keyword evidence="6 9" id="KW-1133">Transmembrane helix</keyword>
<dbReference type="RefSeq" id="WP_212693922.1">
    <property type="nucleotide sequence ID" value="NZ_CP058649.1"/>
</dbReference>
<keyword evidence="8 9" id="KW-0975">Bacterial flagellum</keyword>
<dbReference type="KEGG" id="vpy:HZI73_13500"/>
<proteinExistence type="inferred from homology"/>
<evidence type="ECO:0000256" key="7">
    <source>
        <dbReference type="ARBA" id="ARBA00023136"/>
    </source>
</evidence>
<evidence type="ECO:0000256" key="2">
    <source>
        <dbReference type="ARBA" id="ARBA00006156"/>
    </source>
</evidence>
<dbReference type="EMBL" id="CP058649">
    <property type="protein sequence ID" value="QUI23241.1"/>
    <property type="molecule type" value="Genomic_DNA"/>
</dbReference>
<dbReference type="NCBIfam" id="TIGR01402">
    <property type="entry name" value="fliQ"/>
    <property type="match status" value="1"/>
</dbReference>
<organism evidence="10 11">
    <name type="scientific">Vallitalea pronyensis</name>
    <dbReference type="NCBI Taxonomy" id="1348613"/>
    <lineage>
        <taxon>Bacteria</taxon>
        <taxon>Bacillati</taxon>
        <taxon>Bacillota</taxon>
        <taxon>Clostridia</taxon>
        <taxon>Lachnospirales</taxon>
        <taxon>Vallitaleaceae</taxon>
        <taxon>Vallitalea</taxon>
    </lineage>
</organism>
<keyword evidence="10" id="KW-0966">Cell projection</keyword>
<dbReference type="InterPro" id="IPR002191">
    <property type="entry name" value="Bac_export_3"/>
</dbReference>
<evidence type="ECO:0000256" key="8">
    <source>
        <dbReference type="ARBA" id="ARBA00023143"/>
    </source>
</evidence>
<evidence type="ECO:0000256" key="9">
    <source>
        <dbReference type="RuleBase" id="RU364090"/>
    </source>
</evidence>
<dbReference type="PANTHER" id="PTHR34040:SF2">
    <property type="entry name" value="FLAGELLAR BIOSYNTHETIC PROTEIN FLIQ"/>
    <property type="match status" value="1"/>
</dbReference>
<comment type="similarity">
    <text evidence="2 9">Belongs to the FliQ/MopD/SpaQ family.</text>
</comment>
<keyword evidence="5 9" id="KW-0812">Transmembrane</keyword>
<keyword evidence="10" id="KW-0969">Cilium</keyword>
<gene>
    <name evidence="9 10" type="primary">fliQ</name>
    <name evidence="10" type="ORF">HZI73_13500</name>
</gene>
<comment type="function">
    <text evidence="9">Role in flagellar biosynthesis.</text>
</comment>
<dbReference type="GO" id="GO:0009425">
    <property type="term" value="C:bacterial-type flagellum basal body"/>
    <property type="evidence" value="ECO:0007669"/>
    <property type="project" value="UniProtKB-SubCell"/>
</dbReference>
<keyword evidence="10" id="KW-0282">Flagellum</keyword>
<evidence type="ECO:0000256" key="4">
    <source>
        <dbReference type="ARBA" id="ARBA00022475"/>
    </source>
</evidence>
<dbReference type="AlphaFoldDB" id="A0A8J8MKK9"/>
<name>A0A8J8MKK9_9FIRM</name>
<accession>A0A8J8MKK9</accession>
<feature type="transmembrane region" description="Helical" evidence="9">
    <location>
        <begin position="12"/>
        <end position="38"/>
    </location>
</feature>
<dbReference type="Pfam" id="PF01313">
    <property type="entry name" value="Bac_export_3"/>
    <property type="match status" value="1"/>
</dbReference>
<keyword evidence="7 9" id="KW-0472">Membrane</keyword>
<evidence type="ECO:0000256" key="6">
    <source>
        <dbReference type="ARBA" id="ARBA00022989"/>
    </source>
</evidence>
<dbReference type="GO" id="GO:0009306">
    <property type="term" value="P:protein secretion"/>
    <property type="evidence" value="ECO:0007669"/>
    <property type="project" value="InterPro"/>
</dbReference>
<dbReference type="InterPro" id="IPR006305">
    <property type="entry name" value="FliQ"/>
</dbReference>
<dbReference type="GO" id="GO:0005886">
    <property type="term" value="C:plasma membrane"/>
    <property type="evidence" value="ECO:0007669"/>
    <property type="project" value="UniProtKB-SubCell"/>
</dbReference>
<evidence type="ECO:0000256" key="3">
    <source>
        <dbReference type="ARBA" id="ARBA00021718"/>
    </source>
</evidence>
<reference evidence="10" key="1">
    <citation type="submission" date="2020-07" db="EMBL/GenBank/DDBJ databases">
        <title>Vallitalea pronyensis genome.</title>
        <authorList>
            <person name="Postec A."/>
        </authorList>
    </citation>
    <scope>NUCLEOTIDE SEQUENCE</scope>
    <source>
        <strain evidence="10">FatNI3</strain>
    </source>
</reference>
<keyword evidence="4 9" id="KW-1003">Cell membrane</keyword>
<evidence type="ECO:0000256" key="1">
    <source>
        <dbReference type="ARBA" id="ARBA00004651"/>
    </source>
</evidence>
<comment type="subcellular location">
    <subcellularLocation>
        <location evidence="1 9">Cell membrane</location>
        <topology evidence="1">Multi-pass membrane protein</topology>
    </subcellularLocation>
    <subcellularLocation>
        <location evidence="9">Bacterial flagellum basal body</location>
    </subcellularLocation>
</comment>
<keyword evidence="11" id="KW-1185">Reference proteome</keyword>
<sequence>MNQEMIIDMAREALMTVIMVAGPLLLLALTVGLLVSIFQTVTSIQEPTLAFVPKILAVFLGLMLLGPWMLNKLMTLITNLYANFGSFIVN</sequence>
<feature type="transmembrane region" description="Helical" evidence="9">
    <location>
        <begin position="50"/>
        <end position="70"/>
    </location>
</feature>
<evidence type="ECO:0000313" key="10">
    <source>
        <dbReference type="EMBL" id="QUI23241.1"/>
    </source>
</evidence>
<evidence type="ECO:0000313" key="11">
    <source>
        <dbReference type="Proteomes" id="UP000683246"/>
    </source>
</evidence>
<protein>
    <recommendedName>
        <fullName evidence="3 9">Flagellar biosynthetic protein FliQ</fullName>
    </recommendedName>
</protein>
<dbReference type="Proteomes" id="UP000683246">
    <property type="component" value="Chromosome"/>
</dbReference>